<evidence type="ECO:0000313" key="11">
    <source>
        <dbReference type="EMBL" id="KAL3623618.1"/>
    </source>
</evidence>
<dbReference type="Gene3D" id="1.20.5.4130">
    <property type="match status" value="1"/>
</dbReference>
<name>A0ABD3C1F9_9LAMI</name>
<dbReference type="InterPro" id="IPR036388">
    <property type="entry name" value="WH-like_DNA-bd_sf"/>
</dbReference>
<dbReference type="InterPro" id="IPR032675">
    <property type="entry name" value="LRR_dom_sf"/>
</dbReference>
<evidence type="ECO:0000256" key="1">
    <source>
        <dbReference type="ARBA" id="ARBA00008894"/>
    </source>
</evidence>
<dbReference type="Gene3D" id="1.10.10.10">
    <property type="entry name" value="Winged helix-like DNA-binding domain superfamily/Winged helix DNA-binding domain"/>
    <property type="match status" value="1"/>
</dbReference>
<gene>
    <name evidence="11" type="ORF">CASFOL_032434</name>
</gene>
<dbReference type="FunFam" id="1.10.10.10:FF:000322">
    <property type="entry name" value="Probable disease resistance protein At1g63360"/>
    <property type="match status" value="1"/>
</dbReference>
<dbReference type="Pfam" id="PF18052">
    <property type="entry name" value="Rx_N"/>
    <property type="match status" value="1"/>
</dbReference>
<organism evidence="11 12">
    <name type="scientific">Castilleja foliolosa</name>
    <dbReference type="NCBI Taxonomy" id="1961234"/>
    <lineage>
        <taxon>Eukaryota</taxon>
        <taxon>Viridiplantae</taxon>
        <taxon>Streptophyta</taxon>
        <taxon>Embryophyta</taxon>
        <taxon>Tracheophyta</taxon>
        <taxon>Spermatophyta</taxon>
        <taxon>Magnoliopsida</taxon>
        <taxon>eudicotyledons</taxon>
        <taxon>Gunneridae</taxon>
        <taxon>Pentapetalae</taxon>
        <taxon>asterids</taxon>
        <taxon>lamiids</taxon>
        <taxon>Lamiales</taxon>
        <taxon>Orobanchaceae</taxon>
        <taxon>Pedicularideae</taxon>
        <taxon>Castillejinae</taxon>
        <taxon>Castilleja</taxon>
    </lineage>
</organism>
<dbReference type="PANTHER" id="PTHR23155:SF1193">
    <property type="entry name" value="DISEASE RESISTANCE PROTEIN RPP13-RELATED"/>
    <property type="match status" value="1"/>
</dbReference>
<dbReference type="Gene3D" id="3.40.50.300">
    <property type="entry name" value="P-loop containing nucleotide triphosphate hydrolases"/>
    <property type="match status" value="1"/>
</dbReference>
<evidence type="ECO:0000256" key="4">
    <source>
        <dbReference type="ARBA" id="ARBA00022741"/>
    </source>
</evidence>
<dbReference type="SUPFAM" id="SSF52540">
    <property type="entry name" value="P-loop containing nucleoside triphosphate hydrolases"/>
    <property type="match status" value="1"/>
</dbReference>
<dbReference type="InterPro" id="IPR058922">
    <property type="entry name" value="WHD_DRP"/>
</dbReference>
<dbReference type="SUPFAM" id="SSF52058">
    <property type="entry name" value="L domain-like"/>
    <property type="match status" value="1"/>
</dbReference>
<keyword evidence="2" id="KW-0433">Leucine-rich repeat</keyword>
<accession>A0ABD3C1F9</accession>
<reference evidence="12" key="1">
    <citation type="journal article" date="2024" name="IScience">
        <title>Strigolactones Initiate the Formation of Haustorium-like Structures in Castilleja.</title>
        <authorList>
            <person name="Buerger M."/>
            <person name="Peterson D."/>
            <person name="Chory J."/>
        </authorList>
    </citation>
    <scope>NUCLEOTIDE SEQUENCE [LARGE SCALE GENOMIC DNA]</scope>
</reference>
<keyword evidence="12" id="KW-1185">Reference proteome</keyword>
<evidence type="ECO:0000256" key="6">
    <source>
        <dbReference type="ARBA" id="ARBA00022840"/>
    </source>
</evidence>
<keyword evidence="6" id="KW-0067">ATP-binding</keyword>
<evidence type="ECO:0000256" key="3">
    <source>
        <dbReference type="ARBA" id="ARBA00022737"/>
    </source>
</evidence>
<evidence type="ECO:0000256" key="5">
    <source>
        <dbReference type="ARBA" id="ARBA00022821"/>
    </source>
</evidence>
<keyword evidence="3" id="KW-0677">Repeat</keyword>
<comment type="similarity">
    <text evidence="1">Belongs to the disease resistance NB-LRR family.</text>
</comment>
<sequence length="903" mass="104191">MADAAVTQLLENLTRLLISFADLISGAENELRCLINELVLLKDFLLDAATKAKKDEKYREMEREIKEFAHDAEYTIDACLVDLAAAKDYKNILRRRRRVDLVNPTPPVNLSQEVRSIREDKLRPVFSKVLSMEFGNNMQIGNESGSSTEEQRAREQKVSSVRQDKIIGLENEEHHIVNYLMEEGEEVGIVTIVGMPSLGKTTLAWRVYHSREIQYAFPTRIWAHVSQELNPRTLLLNILQEFTTKDMSRESDHSLLMAVRTFLQEKKFLLVLDDVWTVESWCVIRDALPRNNRRGKVLITSRNAGVARHANLNRPTHRLSPLNADEGWALLNLKVFGKLHEFPQELQQIGQHISQQCHGFPFLILLISRILVDLLSKSLTMSEVVREWKVLSENLSLYSGSGDIFSSILALCYDRLRDELRDCFLYLGVFPEDYEIPVWTLTQLWIAEGFIQSKQGQTLEETAEENLNDLIHKNLVMVDKLKADGKVKTCRISNVVRKFCITKAEREEKLFKDLIKVNRDGGYGPHLQDHRRLCIHSDVLDFFHTQPYVPSVRSFLSFSKEELTLQTEDIPKIPAAFELIRVLHIKSIRFRIFPLQLTQLIHLKYIVLTSDFKVLPEAVSGLKHTQTLIIQTSSRTLVVKADIWKMFQLRHVKTNASIIFSRQPVDDEGKNLQTLANIPPENCTICFFKQTPYLKKLGIRGRLSTSKLESLGKLNFLENLKLLNDVHTVSPSESQLRSLPQPDKFPPRLRILTLSATYLQWDQMFILGNLENLEVLKLKDKAFVGTSWTVVDGMFRLLRFLLIEYTDLVCWDFALRNANQCFPSLELLTLRNCEELQTLPDDLANMRNLKEMDLYRTSPAAAQFAMKIHDKIKRQIQQENASQFRSQISDREFKLSIFPPYEG</sequence>
<feature type="compositionally biased region" description="Polar residues" evidence="7">
    <location>
        <begin position="137"/>
        <end position="148"/>
    </location>
</feature>
<dbReference type="FunFam" id="3.40.50.300:FF:001091">
    <property type="entry name" value="Probable disease resistance protein At1g61300"/>
    <property type="match status" value="1"/>
</dbReference>
<dbReference type="GO" id="GO:0051607">
    <property type="term" value="P:defense response to virus"/>
    <property type="evidence" value="ECO:0007669"/>
    <property type="project" value="UniProtKB-ARBA"/>
</dbReference>
<proteinExistence type="inferred from homology"/>
<dbReference type="PANTHER" id="PTHR23155">
    <property type="entry name" value="DISEASE RESISTANCE PROTEIN RP"/>
    <property type="match status" value="1"/>
</dbReference>
<feature type="domain" description="Disease resistance protein winged helix" evidence="10">
    <location>
        <begin position="429"/>
        <end position="498"/>
    </location>
</feature>
<feature type="region of interest" description="Disordered" evidence="7">
    <location>
        <begin position="137"/>
        <end position="157"/>
    </location>
</feature>
<dbReference type="Proteomes" id="UP001632038">
    <property type="component" value="Unassembled WGS sequence"/>
</dbReference>
<feature type="domain" description="Disease resistance N-terminal" evidence="9">
    <location>
        <begin position="5"/>
        <end position="88"/>
    </location>
</feature>
<dbReference type="PRINTS" id="PR00364">
    <property type="entry name" value="DISEASERSIST"/>
</dbReference>
<evidence type="ECO:0000256" key="7">
    <source>
        <dbReference type="SAM" id="MobiDB-lite"/>
    </source>
</evidence>
<evidence type="ECO:0000259" key="9">
    <source>
        <dbReference type="Pfam" id="PF18052"/>
    </source>
</evidence>
<keyword evidence="5" id="KW-0611">Plant defense</keyword>
<dbReference type="Gene3D" id="3.80.10.10">
    <property type="entry name" value="Ribonuclease Inhibitor"/>
    <property type="match status" value="1"/>
</dbReference>
<dbReference type="AlphaFoldDB" id="A0ABD3C1F9"/>
<dbReference type="CDD" id="cd14798">
    <property type="entry name" value="RX-CC_like"/>
    <property type="match status" value="1"/>
</dbReference>
<feature type="domain" description="NB-ARC" evidence="8">
    <location>
        <begin position="174"/>
        <end position="338"/>
    </location>
</feature>
<dbReference type="InterPro" id="IPR002182">
    <property type="entry name" value="NB-ARC"/>
</dbReference>
<evidence type="ECO:0000256" key="2">
    <source>
        <dbReference type="ARBA" id="ARBA00022614"/>
    </source>
</evidence>
<evidence type="ECO:0000259" key="10">
    <source>
        <dbReference type="Pfam" id="PF23559"/>
    </source>
</evidence>
<dbReference type="EMBL" id="JAVIJP010000054">
    <property type="protein sequence ID" value="KAL3623618.1"/>
    <property type="molecule type" value="Genomic_DNA"/>
</dbReference>
<dbReference type="Pfam" id="PF23559">
    <property type="entry name" value="WHD_DRP"/>
    <property type="match status" value="1"/>
</dbReference>
<dbReference type="GO" id="GO:0005524">
    <property type="term" value="F:ATP binding"/>
    <property type="evidence" value="ECO:0007669"/>
    <property type="project" value="UniProtKB-KW"/>
</dbReference>
<dbReference type="InterPro" id="IPR041118">
    <property type="entry name" value="Rx_N"/>
</dbReference>
<dbReference type="Pfam" id="PF00931">
    <property type="entry name" value="NB-ARC"/>
    <property type="match status" value="1"/>
</dbReference>
<evidence type="ECO:0000313" key="12">
    <source>
        <dbReference type="Proteomes" id="UP001632038"/>
    </source>
</evidence>
<keyword evidence="4" id="KW-0547">Nucleotide-binding</keyword>
<protein>
    <submittedName>
        <fullName evidence="11">Uncharacterized protein</fullName>
    </submittedName>
</protein>
<evidence type="ECO:0000259" key="8">
    <source>
        <dbReference type="Pfam" id="PF00931"/>
    </source>
</evidence>
<dbReference type="InterPro" id="IPR027417">
    <property type="entry name" value="P-loop_NTPase"/>
</dbReference>
<dbReference type="InterPro" id="IPR044974">
    <property type="entry name" value="Disease_R_plants"/>
</dbReference>
<dbReference type="InterPro" id="IPR038005">
    <property type="entry name" value="RX-like_CC"/>
</dbReference>
<comment type="caution">
    <text evidence="11">The sequence shown here is derived from an EMBL/GenBank/DDBJ whole genome shotgun (WGS) entry which is preliminary data.</text>
</comment>